<evidence type="ECO:0000256" key="6">
    <source>
        <dbReference type="SAM" id="Phobius"/>
    </source>
</evidence>
<name>Q6CLU8_KLULA</name>
<evidence type="ECO:0000313" key="8">
    <source>
        <dbReference type="Proteomes" id="UP000000598"/>
    </source>
</evidence>
<evidence type="ECO:0000313" key="7">
    <source>
        <dbReference type="EMBL" id="CAG97798.1"/>
    </source>
</evidence>
<evidence type="ECO:0000256" key="4">
    <source>
        <dbReference type="ARBA" id="ARBA00022989"/>
    </source>
</evidence>
<dbReference type="AlphaFoldDB" id="Q6CLU8"/>
<comment type="subcellular location">
    <subcellularLocation>
        <location evidence="1">Membrane</location>
        <topology evidence="1">Multi-pass membrane protein</topology>
    </subcellularLocation>
</comment>
<sequence length="311" mass="34911">MATGDASESFQKYRYDPSKAAAIAVCATFGVLFISMIIMIATSVRRFDKMSASNKRKVRNFTILRFLPFLVGIAIEAVGYGMRYMSVNDTDKLTPYILQSVFLLVAPALFAATIYMVFGQMLHYLQCTKLSIVPARWSTTIFVIGDVLSFFVQGAGAGIMANADTSSESKTGSNIIVVGLFVQVAVFGFFMITELRFLLRVKRTSAIVPYLSLHWRTLNLTLLGISLLILIRSLVRAIEFIQGNKGFIISHEYFLYVFDALMMILASLVWIVTFKFGDIFKIIYEVKLLDSFKEKSGDDASYMQTEAFDKK</sequence>
<feature type="transmembrane region" description="Helical" evidence="6">
    <location>
        <begin position="253"/>
        <end position="274"/>
    </location>
</feature>
<comment type="similarity">
    <text evidence="2">Belongs to the lipid-translocating exporter (LTE) (TC 9.A.26.1) family.</text>
</comment>
<feature type="transmembrane region" description="Helical" evidence="6">
    <location>
        <begin position="20"/>
        <end position="42"/>
    </location>
</feature>
<evidence type="ECO:0000256" key="5">
    <source>
        <dbReference type="ARBA" id="ARBA00023136"/>
    </source>
</evidence>
<dbReference type="RefSeq" id="XP_455091.1">
    <property type="nucleotide sequence ID" value="XM_455091.1"/>
</dbReference>
<feature type="transmembrane region" description="Helical" evidence="6">
    <location>
        <begin position="175"/>
        <end position="199"/>
    </location>
</feature>
<dbReference type="EMBL" id="CR382126">
    <property type="protein sequence ID" value="CAG97798.1"/>
    <property type="molecule type" value="Genomic_DNA"/>
</dbReference>
<keyword evidence="8" id="KW-1185">Reference proteome</keyword>
<dbReference type="OMA" id="FRCKSSK"/>
<accession>Q6CLU8</accession>
<dbReference type="Pfam" id="PF04479">
    <property type="entry name" value="RTA1"/>
    <property type="match status" value="1"/>
</dbReference>
<keyword evidence="5 6" id="KW-0472">Membrane</keyword>
<keyword evidence="3 6" id="KW-0812">Transmembrane</keyword>
<dbReference type="InParanoid" id="Q6CLU8"/>
<proteinExistence type="inferred from homology"/>
<dbReference type="HOGENOM" id="CLU_033465_3_1_1"/>
<dbReference type="FunCoup" id="Q6CLU8">
    <property type="interactions" value="28"/>
</dbReference>
<reference evidence="7 8" key="1">
    <citation type="journal article" date="2004" name="Nature">
        <title>Genome evolution in yeasts.</title>
        <authorList>
            <consortium name="Genolevures"/>
            <person name="Dujon B."/>
            <person name="Sherman D."/>
            <person name="Fischer G."/>
            <person name="Durrens P."/>
            <person name="Casaregola S."/>
            <person name="Lafontaine I."/>
            <person name="de Montigny J."/>
            <person name="Marck C."/>
            <person name="Neuveglise C."/>
            <person name="Talla E."/>
            <person name="Goffard N."/>
            <person name="Frangeul L."/>
            <person name="Aigle M."/>
            <person name="Anthouard V."/>
            <person name="Babour A."/>
            <person name="Barbe V."/>
            <person name="Barnay S."/>
            <person name="Blanchin S."/>
            <person name="Beckerich J.M."/>
            <person name="Beyne E."/>
            <person name="Bleykasten C."/>
            <person name="Boisrame A."/>
            <person name="Boyer J."/>
            <person name="Cattolico L."/>
            <person name="Confanioleri F."/>
            <person name="de Daruvar A."/>
            <person name="Despons L."/>
            <person name="Fabre E."/>
            <person name="Fairhead C."/>
            <person name="Ferry-Dumazet H."/>
            <person name="Groppi A."/>
            <person name="Hantraye F."/>
            <person name="Hennequin C."/>
            <person name="Jauniaux N."/>
            <person name="Joyet P."/>
            <person name="Kachouri R."/>
            <person name="Kerrest A."/>
            <person name="Koszul R."/>
            <person name="Lemaire M."/>
            <person name="Lesur I."/>
            <person name="Ma L."/>
            <person name="Muller H."/>
            <person name="Nicaud J.M."/>
            <person name="Nikolski M."/>
            <person name="Oztas S."/>
            <person name="Ozier-Kalogeropoulos O."/>
            <person name="Pellenz S."/>
            <person name="Potier S."/>
            <person name="Richard G.F."/>
            <person name="Straub M.L."/>
            <person name="Suleau A."/>
            <person name="Swennene D."/>
            <person name="Tekaia F."/>
            <person name="Wesolowski-Louvel M."/>
            <person name="Westhof E."/>
            <person name="Wirth B."/>
            <person name="Zeniou-Meyer M."/>
            <person name="Zivanovic I."/>
            <person name="Bolotin-Fukuhara M."/>
            <person name="Thierry A."/>
            <person name="Bouchier C."/>
            <person name="Caudron B."/>
            <person name="Scarpelli C."/>
            <person name="Gaillardin C."/>
            <person name="Weissenbach J."/>
            <person name="Wincker P."/>
            <person name="Souciet J.L."/>
        </authorList>
    </citation>
    <scope>NUCLEOTIDE SEQUENCE [LARGE SCALE GENOMIC DNA]</scope>
    <source>
        <strain evidence="8">ATCC 8585 / CBS 2359 / DSM 70799 / NBRC 1267 / NRRL Y-1140 / WM37</strain>
    </source>
</reference>
<dbReference type="Proteomes" id="UP000000598">
    <property type="component" value="Chromosome F"/>
</dbReference>
<organism evidence="7 8">
    <name type="scientific">Kluyveromyces lactis (strain ATCC 8585 / CBS 2359 / DSM 70799 / NBRC 1267 / NRRL Y-1140 / WM37)</name>
    <name type="common">Yeast</name>
    <name type="synonym">Candida sphaerica</name>
    <dbReference type="NCBI Taxonomy" id="284590"/>
    <lineage>
        <taxon>Eukaryota</taxon>
        <taxon>Fungi</taxon>
        <taxon>Dikarya</taxon>
        <taxon>Ascomycota</taxon>
        <taxon>Saccharomycotina</taxon>
        <taxon>Saccharomycetes</taxon>
        <taxon>Saccharomycetales</taxon>
        <taxon>Saccharomycetaceae</taxon>
        <taxon>Kluyveromyces</taxon>
    </lineage>
</organism>
<dbReference type="PANTHER" id="PTHR31465">
    <property type="entry name" value="PROTEIN RTA1-RELATED"/>
    <property type="match status" value="1"/>
</dbReference>
<feature type="transmembrane region" description="Helical" evidence="6">
    <location>
        <begin position="63"/>
        <end position="84"/>
    </location>
</feature>
<dbReference type="PaxDb" id="284590-Q6CLU8"/>
<dbReference type="GO" id="GO:0016020">
    <property type="term" value="C:membrane"/>
    <property type="evidence" value="ECO:0007669"/>
    <property type="project" value="UniProtKB-SubCell"/>
</dbReference>
<gene>
    <name evidence="7" type="ORF">KLLA0_F00264g</name>
</gene>
<dbReference type="STRING" id="284590.Q6CLU8"/>
<feature type="transmembrane region" description="Helical" evidence="6">
    <location>
        <begin position="96"/>
        <end position="118"/>
    </location>
</feature>
<protein>
    <submittedName>
        <fullName evidence="7">KLLA0F00264p</fullName>
    </submittedName>
</protein>
<evidence type="ECO:0000256" key="1">
    <source>
        <dbReference type="ARBA" id="ARBA00004141"/>
    </source>
</evidence>
<dbReference type="InterPro" id="IPR007568">
    <property type="entry name" value="RTA1"/>
</dbReference>
<keyword evidence="4 6" id="KW-1133">Transmembrane helix</keyword>
<dbReference type="KEGG" id="kla:KLLA0_F00264g"/>
<evidence type="ECO:0000256" key="3">
    <source>
        <dbReference type="ARBA" id="ARBA00022692"/>
    </source>
</evidence>
<dbReference type="eggNOG" id="ENOG502QURG">
    <property type="taxonomic scope" value="Eukaryota"/>
</dbReference>
<feature type="transmembrane region" description="Helical" evidence="6">
    <location>
        <begin position="220"/>
        <end position="241"/>
    </location>
</feature>
<dbReference type="PANTHER" id="PTHR31465:SF1">
    <property type="entry name" value="PROTEIN RTA1-RELATED"/>
    <property type="match status" value="1"/>
</dbReference>
<dbReference type="GeneID" id="2895215"/>
<feature type="transmembrane region" description="Helical" evidence="6">
    <location>
        <begin position="139"/>
        <end position="163"/>
    </location>
</feature>
<evidence type="ECO:0000256" key="2">
    <source>
        <dbReference type="ARBA" id="ARBA00009969"/>
    </source>
</evidence>